<comment type="caution">
    <text evidence="4">The sequence shown here is derived from an EMBL/GenBank/DDBJ whole genome shotgun (WGS) entry which is preliminary data.</text>
</comment>
<dbReference type="GO" id="GO:0050558">
    <property type="term" value="F:maltose epimerase activity"/>
    <property type="evidence" value="ECO:0007669"/>
    <property type="project" value="UniProtKB-EC"/>
</dbReference>
<sequence length="347" mass="37858">MTVTKEEFGHYDGVPIYRYTIENQHQTRLRILSYAGIIQEFSVMDAGQRINLVLSFDDLAGFTEHGYNFNRVIGRHAGRIGGANWQTSAGKQITVPANENGNSLHGGPNGLGNQVFASRIDSLNEAVILSYQATEASDGYPGELNMEVQYQLNNDDQVVINLSGTQAGVSGIFNPTVHTYFNVSDPIVSDVTQMSLQVASEARLVLGADKVPTGEIVPVGNALYDFTDLTNLGDRLENFKAMTTERGLDDAFIVSGDLSMPAATLVDDATGRQVTVYSDRNGIILYTANDLNDATMNLNRGLGHPYEGIAIEAQNLPDAVNHLGFGDISIEPGETKTYQIIYQYNHR</sequence>
<dbReference type="InterPro" id="IPR011013">
    <property type="entry name" value="Gal_mutarotase_sf_dom"/>
</dbReference>
<evidence type="ECO:0000256" key="3">
    <source>
        <dbReference type="ARBA" id="ARBA00023277"/>
    </source>
</evidence>
<dbReference type="CDD" id="cd09019">
    <property type="entry name" value="galactose_mutarotase_like"/>
    <property type="match status" value="1"/>
</dbReference>
<dbReference type="InterPro" id="IPR014718">
    <property type="entry name" value="GH-type_carb-bd"/>
</dbReference>
<evidence type="ECO:0000256" key="2">
    <source>
        <dbReference type="ARBA" id="ARBA00023235"/>
    </source>
</evidence>
<gene>
    <name evidence="4" type="ORF">WFA24289_00332</name>
</gene>
<proteinExistence type="inferred from homology"/>
<dbReference type="InterPro" id="IPR008183">
    <property type="entry name" value="Aldose_1/G6P_1-epimerase"/>
</dbReference>
<name>A0ABM8Z416_9LACO</name>
<comment type="similarity">
    <text evidence="1">Belongs to the aldose epimerase family.</text>
</comment>
<reference evidence="4 5" key="1">
    <citation type="submission" date="2021-11" db="EMBL/GenBank/DDBJ databases">
        <authorList>
            <person name="Depoorter E."/>
        </authorList>
    </citation>
    <scope>NUCLEOTIDE SEQUENCE [LARGE SCALE GENOMIC DNA]</scope>
    <source>
        <strain evidence="4 5">LMG 24289</strain>
    </source>
</reference>
<keyword evidence="5" id="KW-1185">Reference proteome</keyword>
<dbReference type="Proteomes" id="UP000789707">
    <property type="component" value="Unassembled WGS sequence"/>
</dbReference>
<dbReference type="PANTHER" id="PTHR10091:SF0">
    <property type="entry name" value="GALACTOSE MUTAROTASE"/>
    <property type="match status" value="1"/>
</dbReference>
<evidence type="ECO:0000313" key="4">
    <source>
        <dbReference type="EMBL" id="CAH0416033.1"/>
    </source>
</evidence>
<dbReference type="InterPro" id="IPR047215">
    <property type="entry name" value="Galactose_mutarotase-like"/>
</dbReference>
<evidence type="ECO:0000313" key="5">
    <source>
        <dbReference type="Proteomes" id="UP000789707"/>
    </source>
</evidence>
<dbReference type="SUPFAM" id="SSF74650">
    <property type="entry name" value="Galactose mutarotase-like"/>
    <property type="match status" value="1"/>
</dbReference>
<dbReference type="Pfam" id="PF01263">
    <property type="entry name" value="Aldose_epim"/>
    <property type="match status" value="1"/>
</dbReference>
<organism evidence="4 5">
    <name type="scientific">Periweissella fabaria</name>
    <dbReference type="NCBI Taxonomy" id="546157"/>
    <lineage>
        <taxon>Bacteria</taxon>
        <taxon>Bacillati</taxon>
        <taxon>Bacillota</taxon>
        <taxon>Bacilli</taxon>
        <taxon>Lactobacillales</taxon>
        <taxon>Lactobacillaceae</taxon>
        <taxon>Periweissella</taxon>
    </lineage>
</organism>
<dbReference type="RefSeq" id="WP_230096098.1">
    <property type="nucleotide sequence ID" value="NZ_CAKKNS010000001.1"/>
</dbReference>
<dbReference type="Gene3D" id="2.70.98.10">
    <property type="match status" value="1"/>
</dbReference>
<accession>A0ABM8Z416</accession>
<dbReference type="PANTHER" id="PTHR10091">
    <property type="entry name" value="ALDOSE-1-EPIMERASE"/>
    <property type="match status" value="1"/>
</dbReference>
<keyword evidence="3" id="KW-0119">Carbohydrate metabolism</keyword>
<protein>
    <submittedName>
        <fullName evidence="4">Maltose epimerase</fullName>
        <ecNumber evidence="4">5.1.3.21</ecNumber>
    </submittedName>
</protein>
<dbReference type="EMBL" id="CAKKNS010000001">
    <property type="protein sequence ID" value="CAH0416033.1"/>
    <property type="molecule type" value="Genomic_DNA"/>
</dbReference>
<evidence type="ECO:0000256" key="1">
    <source>
        <dbReference type="ARBA" id="ARBA00006206"/>
    </source>
</evidence>
<dbReference type="EC" id="5.1.3.21" evidence="4"/>
<keyword evidence="2 4" id="KW-0413">Isomerase</keyword>